<evidence type="ECO:0000256" key="3">
    <source>
        <dbReference type="ARBA" id="ARBA00022801"/>
    </source>
</evidence>
<reference evidence="5" key="1">
    <citation type="journal article" date="2020" name="bioRxiv">
        <title>Hybrid origin of Populus tomentosa Carr. identified through genome sequencing and phylogenomic analysis.</title>
        <authorList>
            <person name="An X."/>
            <person name="Gao K."/>
            <person name="Chen Z."/>
            <person name="Li J."/>
            <person name="Yang X."/>
            <person name="Yang X."/>
            <person name="Zhou J."/>
            <person name="Guo T."/>
            <person name="Zhao T."/>
            <person name="Huang S."/>
            <person name="Miao D."/>
            <person name="Khan W.U."/>
            <person name="Rao P."/>
            <person name="Ye M."/>
            <person name="Lei B."/>
            <person name="Liao W."/>
            <person name="Wang J."/>
            <person name="Ji L."/>
            <person name="Li Y."/>
            <person name="Guo B."/>
            <person name="Mustafa N.S."/>
            <person name="Li S."/>
            <person name="Yun Q."/>
            <person name="Keller S.R."/>
            <person name="Mao J."/>
            <person name="Zhang R."/>
            <person name="Strauss S.H."/>
        </authorList>
    </citation>
    <scope>NUCLEOTIDE SEQUENCE</scope>
    <source>
        <strain evidence="5">GM15</strain>
        <tissue evidence="5">Leaf</tissue>
    </source>
</reference>
<dbReference type="PANTHER" id="PTHR11010:SF120">
    <property type="entry name" value="LYSOSOMAL PRO-X CARBOXYPEPTIDASE"/>
    <property type="match status" value="1"/>
</dbReference>
<organism evidence="5 6">
    <name type="scientific">Populus tomentosa</name>
    <name type="common">Chinese white poplar</name>
    <dbReference type="NCBI Taxonomy" id="118781"/>
    <lineage>
        <taxon>Eukaryota</taxon>
        <taxon>Viridiplantae</taxon>
        <taxon>Streptophyta</taxon>
        <taxon>Embryophyta</taxon>
        <taxon>Tracheophyta</taxon>
        <taxon>Spermatophyta</taxon>
        <taxon>Magnoliopsida</taxon>
        <taxon>eudicotyledons</taxon>
        <taxon>Gunneridae</taxon>
        <taxon>Pentapetalae</taxon>
        <taxon>rosids</taxon>
        <taxon>fabids</taxon>
        <taxon>Malpighiales</taxon>
        <taxon>Salicaceae</taxon>
        <taxon>Saliceae</taxon>
        <taxon>Populus</taxon>
    </lineage>
</organism>
<dbReference type="EMBL" id="JAAWWB010000031">
    <property type="protein sequence ID" value="KAG6744989.1"/>
    <property type="molecule type" value="Genomic_DNA"/>
</dbReference>
<comment type="caution">
    <text evidence="5">The sequence shown here is derived from an EMBL/GenBank/DDBJ whole genome shotgun (WGS) entry which is preliminary data.</text>
</comment>
<keyword evidence="1" id="KW-0645">Protease</keyword>
<dbReference type="AlphaFoldDB" id="A0A8X7Y6G2"/>
<gene>
    <name evidence="5" type="ORF">POTOM_051630</name>
</gene>
<dbReference type="PANTHER" id="PTHR11010">
    <property type="entry name" value="PROTEASE S28 PRO-X CARBOXYPEPTIDASE-RELATED"/>
    <property type="match status" value="1"/>
</dbReference>
<keyword evidence="6" id="KW-1185">Reference proteome</keyword>
<evidence type="ECO:0000256" key="4">
    <source>
        <dbReference type="SAM" id="Phobius"/>
    </source>
</evidence>
<dbReference type="GO" id="GO:0006508">
    <property type="term" value="P:proteolysis"/>
    <property type="evidence" value="ECO:0007669"/>
    <property type="project" value="UniProtKB-KW"/>
</dbReference>
<name>A0A8X7Y6G2_POPTO</name>
<accession>A0A8X7Y6G2</accession>
<evidence type="ECO:0000313" key="6">
    <source>
        <dbReference type="Proteomes" id="UP000886885"/>
    </source>
</evidence>
<dbReference type="GO" id="GO:0008239">
    <property type="term" value="F:dipeptidyl-peptidase activity"/>
    <property type="evidence" value="ECO:0007669"/>
    <property type="project" value="TreeGrafter"/>
</dbReference>
<dbReference type="Proteomes" id="UP000886885">
    <property type="component" value="Chromosome 16A"/>
</dbReference>
<feature type="transmembrane region" description="Helical" evidence="4">
    <location>
        <begin position="66"/>
        <end position="88"/>
    </location>
</feature>
<evidence type="ECO:0000256" key="2">
    <source>
        <dbReference type="ARBA" id="ARBA00022729"/>
    </source>
</evidence>
<evidence type="ECO:0000313" key="5">
    <source>
        <dbReference type="EMBL" id="KAG6744989.1"/>
    </source>
</evidence>
<keyword evidence="4" id="KW-0812">Transmembrane</keyword>
<keyword evidence="3" id="KW-0378">Hydrolase</keyword>
<keyword evidence="2" id="KW-0732">Signal</keyword>
<keyword evidence="4" id="KW-0472">Membrane</keyword>
<evidence type="ECO:0000256" key="1">
    <source>
        <dbReference type="ARBA" id="ARBA00022670"/>
    </source>
</evidence>
<keyword evidence="4" id="KW-1133">Transmembrane helix</keyword>
<proteinExistence type="predicted"/>
<protein>
    <submittedName>
        <fullName evidence="5">Uncharacterized protein</fullName>
    </submittedName>
</protein>
<sequence length="142" mass="16296">MCIKALNIDDIHGCFEQDIKRVLRRFGSNFIIFNGLRDPWSDGGHDLSHILISILKGTCDYAAPNALPLLSLMAFMPPRFFFFFFLSFCKSQMIGMLIDKLYFLAGAHHVDLRFATSEDPKWLQDVRKGEVSIIAEWPCHLN</sequence>